<accession>A0A0U1HU06</accession>
<dbReference type="SUPFAM" id="SSF74650">
    <property type="entry name" value="Galactose mutarotase-like"/>
    <property type="match status" value="1"/>
</dbReference>
<evidence type="ECO:0000256" key="11">
    <source>
        <dbReference type="PIRSR" id="PIRSR005096-3"/>
    </source>
</evidence>
<dbReference type="STRING" id="29485.CH64_3812"/>
<dbReference type="Gene3D" id="2.70.98.10">
    <property type="match status" value="1"/>
</dbReference>
<organism evidence="13 15">
    <name type="scientific">Yersinia rohdei</name>
    <dbReference type="NCBI Taxonomy" id="29485"/>
    <lineage>
        <taxon>Bacteria</taxon>
        <taxon>Pseudomonadati</taxon>
        <taxon>Pseudomonadota</taxon>
        <taxon>Gammaproteobacteria</taxon>
        <taxon>Enterobacterales</taxon>
        <taxon>Yersiniaceae</taxon>
        <taxon>Yersinia</taxon>
    </lineage>
</organism>
<reference evidence="13" key="2">
    <citation type="submission" date="2015-03" db="EMBL/GenBank/DDBJ databases">
        <authorList>
            <person name="Murphy D."/>
        </authorList>
    </citation>
    <scope>NUCLEOTIDE SEQUENCE [LARGE SCALE GENOMIC DNA]</scope>
    <source>
        <strain evidence="13">68/02</strain>
    </source>
</reference>
<dbReference type="InterPro" id="IPR013458">
    <property type="entry name" value="Ald_epimerase_bac"/>
</dbReference>
<dbReference type="InterPro" id="IPR047215">
    <property type="entry name" value="Galactose_mutarotase-like"/>
</dbReference>
<dbReference type="InterPro" id="IPR015443">
    <property type="entry name" value="Aldose_1-epimerase"/>
</dbReference>
<dbReference type="PIRSF" id="PIRSF005096">
    <property type="entry name" value="GALM"/>
    <property type="match status" value="1"/>
</dbReference>
<evidence type="ECO:0000256" key="9">
    <source>
        <dbReference type="PIRSR" id="PIRSR005096-1"/>
    </source>
</evidence>
<dbReference type="AlphaFoldDB" id="A0A0U1HU06"/>
<feature type="active site" description="Proton acceptor" evidence="9">
    <location>
        <position position="317"/>
    </location>
</feature>
<feature type="binding site" evidence="11">
    <location>
        <begin position="85"/>
        <end position="86"/>
    </location>
    <ligand>
        <name>beta-D-galactose</name>
        <dbReference type="ChEBI" id="CHEBI:27667"/>
    </ligand>
</feature>
<evidence type="ECO:0000313" key="15">
    <source>
        <dbReference type="Proteomes" id="UP000042054"/>
    </source>
</evidence>
<evidence type="ECO:0000256" key="6">
    <source>
        <dbReference type="ARBA" id="ARBA00023235"/>
    </source>
</evidence>
<feature type="active site" description="Proton donor" evidence="9">
    <location>
        <position position="182"/>
    </location>
</feature>
<dbReference type="NCBIfam" id="TIGR02636">
    <property type="entry name" value="galM_Leloir"/>
    <property type="match status" value="1"/>
</dbReference>
<keyword evidence="6 8" id="KW-0413">Isomerase</keyword>
<gene>
    <name evidence="13" type="primary">galM</name>
    <name evidence="12" type="ORF">CH64_3812</name>
    <name evidence="13" type="ORF">ERS008555_02325</name>
</gene>
<dbReference type="Proteomes" id="UP000042054">
    <property type="component" value="Unassembled WGS sequence"/>
</dbReference>
<dbReference type="GO" id="GO:0033499">
    <property type="term" value="P:galactose catabolic process via UDP-galactose, Leloir pathway"/>
    <property type="evidence" value="ECO:0007669"/>
    <property type="project" value="TreeGrafter"/>
</dbReference>
<dbReference type="PROSITE" id="PS00545">
    <property type="entry name" value="ALDOSE_1_EPIMERASE"/>
    <property type="match status" value="1"/>
</dbReference>
<dbReference type="GO" id="GO:0004034">
    <property type="term" value="F:aldose 1-epimerase activity"/>
    <property type="evidence" value="ECO:0007669"/>
    <property type="project" value="UniProtKB-EC"/>
</dbReference>
<dbReference type="NCBIfam" id="NF008277">
    <property type="entry name" value="PRK11055.1"/>
    <property type="match status" value="1"/>
</dbReference>
<dbReference type="GO" id="GO:0005737">
    <property type="term" value="C:cytoplasm"/>
    <property type="evidence" value="ECO:0007669"/>
    <property type="project" value="TreeGrafter"/>
</dbReference>
<dbReference type="PANTHER" id="PTHR10091">
    <property type="entry name" value="ALDOSE-1-EPIMERASE"/>
    <property type="match status" value="1"/>
</dbReference>
<evidence type="ECO:0000256" key="2">
    <source>
        <dbReference type="ARBA" id="ARBA00005028"/>
    </source>
</evidence>
<dbReference type="GO" id="GO:0030246">
    <property type="term" value="F:carbohydrate binding"/>
    <property type="evidence" value="ECO:0007669"/>
    <property type="project" value="InterPro"/>
</dbReference>
<evidence type="ECO:0000256" key="4">
    <source>
        <dbReference type="ARBA" id="ARBA00013185"/>
    </source>
</evidence>
<evidence type="ECO:0000256" key="7">
    <source>
        <dbReference type="ARBA" id="ARBA00023277"/>
    </source>
</evidence>
<dbReference type="KEGG" id="yro:CH64_3812"/>
<dbReference type="InterPro" id="IPR014718">
    <property type="entry name" value="GH-type_carb-bd"/>
</dbReference>
<keyword evidence="14" id="KW-1185">Reference proteome</keyword>
<feature type="binding site" evidence="10">
    <location>
        <position position="252"/>
    </location>
    <ligand>
        <name>beta-D-galactose</name>
        <dbReference type="ChEBI" id="CHEBI:27667"/>
    </ligand>
</feature>
<dbReference type="GeneID" id="45569069"/>
<evidence type="ECO:0000256" key="1">
    <source>
        <dbReference type="ARBA" id="ARBA00001614"/>
    </source>
</evidence>
<evidence type="ECO:0000313" key="12">
    <source>
        <dbReference type="EMBL" id="AJJ09533.1"/>
    </source>
</evidence>
<dbReference type="EMBL" id="CP009787">
    <property type="protein sequence ID" value="AJJ09533.1"/>
    <property type="molecule type" value="Genomic_DNA"/>
</dbReference>
<name>A0A0U1HU06_YERRO</name>
<reference evidence="15" key="3">
    <citation type="submission" date="2015-03" db="EMBL/GenBank/DDBJ databases">
        <authorList>
            <consortium name="Pathogen Informatics"/>
            <person name="Murphy D."/>
        </authorList>
    </citation>
    <scope>NUCLEOTIDE SEQUENCE [LARGE SCALE GENOMIC DNA]</scope>
    <source>
        <strain evidence="15">68/02</strain>
    </source>
</reference>
<comment type="catalytic activity">
    <reaction evidence="1 8">
        <text>alpha-D-glucose = beta-D-glucose</text>
        <dbReference type="Rhea" id="RHEA:10264"/>
        <dbReference type="ChEBI" id="CHEBI:15903"/>
        <dbReference type="ChEBI" id="CHEBI:17925"/>
        <dbReference type="EC" id="5.1.3.3"/>
    </reaction>
</comment>
<sequence>MLKNDTISPSNIEQLAPDGRPFELTELHNNAGMSVTLMDWGATWISAIFPLKSGEKRELLLGCQTPADYLNQSAYFGATVGRYANRIANAQITVEGETLQLVPNQGVHQLHGGPEGFHARRWQKVKHDERQVTYQLHSPDGDQGFPGNLTAEVQYLLTEDNRLEIHYQAQVDKTCPVNLTNHAYFNLDGEGHDVRAHRLQLFADKYLPIDSDGIPTGGLASVENTGMDFRQEKTLARDFLQDRCQQRVKGYDHAYLLHRTCGATESPAAHLWSSDNQVQMSVYTTAPALQLYGGNFLAGTPSRHGGTYDSYMGIALESEFLPDSPNHPEWPQPDCWLKPGKTYRATTVYHFIALDTH</sequence>
<keyword evidence="7 8" id="KW-0119">Carbohydrate metabolism</keyword>
<dbReference type="EMBL" id="CTKE01000010">
    <property type="protein sequence ID" value="CQI91075.1"/>
    <property type="molecule type" value="Genomic_DNA"/>
</dbReference>
<protein>
    <recommendedName>
        <fullName evidence="5 8">Aldose 1-epimerase</fullName>
        <ecNumber evidence="4 8">5.1.3.3</ecNumber>
    </recommendedName>
</protein>
<reference evidence="12 14" key="1">
    <citation type="journal article" date="2015" name="Genome Announc.">
        <title>Thirty-Two Complete Genome Assemblies of Nine Yersinia Species, Including Y. pestis, Y. pseudotuberculosis, and Y. enterocolitica.</title>
        <authorList>
            <person name="Johnson S.L."/>
            <person name="Daligault H.E."/>
            <person name="Davenport K.W."/>
            <person name="Jaissle J."/>
            <person name="Frey K.G."/>
            <person name="Ladner J.T."/>
            <person name="Broomall S.M."/>
            <person name="Bishop-Lilly K.A."/>
            <person name="Bruce D.C."/>
            <person name="Coyne S.R."/>
            <person name="Gibbons H.S."/>
            <person name="Lo C.C."/>
            <person name="Munk A.C."/>
            <person name="Rosenzweig C.N."/>
            <person name="Koroleva G.I."/>
            <person name="Palacios G.F."/>
            <person name="Redden C.L."/>
            <person name="Xu Y."/>
            <person name="Minogue T.D."/>
            <person name="Chain P.S."/>
        </authorList>
    </citation>
    <scope>NUCLEOTIDE SEQUENCE [LARGE SCALE GENOMIC DNA]</scope>
    <source>
        <strain evidence="12 14">YRA</strain>
    </source>
</reference>
<dbReference type="InterPro" id="IPR018052">
    <property type="entry name" value="Ald1_epimerase_CS"/>
</dbReference>
<evidence type="ECO:0000256" key="3">
    <source>
        <dbReference type="ARBA" id="ARBA00006206"/>
    </source>
</evidence>
<dbReference type="OrthoDB" id="9779408at2"/>
<evidence type="ECO:0000256" key="8">
    <source>
        <dbReference type="PIRNR" id="PIRNR005096"/>
    </source>
</evidence>
<evidence type="ECO:0000313" key="14">
    <source>
        <dbReference type="Proteomes" id="UP000031914"/>
    </source>
</evidence>
<dbReference type="PANTHER" id="PTHR10091:SF0">
    <property type="entry name" value="GALACTOSE MUTAROTASE"/>
    <property type="match status" value="1"/>
</dbReference>
<dbReference type="UniPathway" id="UPA00242"/>
<dbReference type="EC" id="5.1.3.3" evidence="4 8"/>
<dbReference type="Proteomes" id="UP000031914">
    <property type="component" value="Chromosome"/>
</dbReference>
<evidence type="ECO:0000256" key="5">
    <source>
        <dbReference type="ARBA" id="ARBA00014165"/>
    </source>
</evidence>
<dbReference type="GO" id="GO:0006006">
    <property type="term" value="P:glucose metabolic process"/>
    <property type="evidence" value="ECO:0007669"/>
    <property type="project" value="TreeGrafter"/>
</dbReference>
<comment type="similarity">
    <text evidence="3 8">Belongs to the aldose epimerase family.</text>
</comment>
<dbReference type="InterPro" id="IPR008183">
    <property type="entry name" value="Aldose_1/G6P_1-epimerase"/>
</dbReference>
<evidence type="ECO:0000256" key="10">
    <source>
        <dbReference type="PIRSR" id="PIRSR005096-2"/>
    </source>
</evidence>
<proteinExistence type="inferred from homology"/>
<dbReference type="CDD" id="cd09019">
    <property type="entry name" value="galactose_mutarotase_like"/>
    <property type="match status" value="1"/>
</dbReference>
<feature type="binding site" evidence="11">
    <location>
        <begin position="182"/>
        <end position="184"/>
    </location>
    <ligand>
        <name>beta-D-galactose</name>
        <dbReference type="ChEBI" id="CHEBI:27667"/>
    </ligand>
</feature>
<dbReference type="RefSeq" id="WP_032816061.1">
    <property type="nucleotide sequence ID" value="NZ_CABIHO010000017.1"/>
</dbReference>
<evidence type="ECO:0000313" key="13">
    <source>
        <dbReference type="EMBL" id="CQI91075.1"/>
    </source>
</evidence>
<comment type="pathway">
    <text evidence="2 8">Carbohydrate metabolism; hexose metabolism.</text>
</comment>
<dbReference type="InterPro" id="IPR011013">
    <property type="entry name" value="Gal_mutarotase_sf_dom"/>
</dbReference>
<dbReference type="Pfam" id="PF01263">
    <property type="entry name" value="Aldose_epim"/>
    <property type="match status" value="1"/>
</dbReference>